<dbReference type="Pfam" id="PF00041">
    <property type="entry name" value="fn3"/>
    <property type="match status" value="1"/>
</dbReference>
<gene>
    <name evidence="4" type="ORF">MEUPH1_LOCUS23946</name>
</gene>
<feature type="chain" id="PRO_5043460433" description="Fibronectin type-III domain-containing protein" evidence="2">
    <location>
        <begin position="21"/>
        <end position="1089"/>
    </location>
</feature>
<dbReference type="CDD" id="cd00063">
    <property type="entry name" value="FN3"/>
    <property type="match status" value="4"/>
</dbReference>
<feature type="domain" description="Fibronectin type-III" evidence="3">
    <location>
        <begin position="627"/>
        <end position="728"/>
    </location>
</feature>
<keyword evidence="5" id="KW-1185">Reference proteome</keyword>
<dbReference type="PANTHER" id="PTHR46708:SF2">
    <property type="entry name" value="FIBRONECTIN TYPE-III DOMAIN-CONTAINING PROTEIN"/>
    <property type="match status" value="1"/>
</dbReference>
<feature type="domain" description="Fibronectin type-III" evidence="3">
    <location>
        <begin position="938"/>
        <end position="1042"/>
    </location>
</feature>
<keyword evidence="1" id="KW-0677">Repeat</keyword>
<dbReference type="InterPro" id="IPR036116">
    <property type="entry name" value="FN3_sf"/>
</dbReference>
<proteinExistence type="predicted"/>
<accession>A0AAV0XP88</accession>
<dbReference type="InterPro" id="IPR003961">
    <property type="entry name" value="FN3_dom"/>
</dbReference>
<comment type="caution">
    <text evidence="4">The sequence shown here is derived from an EMBL/GenBank/DDBJ whole genome shotgun (WGS) entry which is preliminary data.</text>
</comment>
<feature type="signal peptide" evidence="2">
    <location>
        <begin position="1"/>
        <end position="20"/>
    </location>
</feature>
<dbReference type="Proteomes" id="UP001160148">
    <property type="component" value="Unassembled WGS sequence"/>
</dbReference>
<dbReference type="InterPro" id="IPR000742">
    <property type="entry name" value="EGF"/>
</dbReference>
<feature type="domain" description="Fibronectin type-III" evidence="3">
    <location>
        <begin position="526"/>
        <end position="623"/>
    </location>
</feature>
<evidence type="ECO:0000313" key="4">
    <source>
        <dbReference type="EMBL" id="CAI6369742.1"/>
    </source>
</evidence>
<dbReference type="Gene3D" id="2.170.300.10">
    <property type="entry name" value="Tie2 ligand-binding domain superfamily"/>
    <property type="match status" value="1"/>
</dbReference>
<dbReference type="SUPFAM" id="SSF49265">
    <property type="entry name" value="Fibronectin type III"/>
    <property type="match status" value="3"/>
</dbReference>
<keyword evidence="2" id="KW-0732">Signal</keyword>
<dbReference type="PANTHER" id="PTHR46708">
    <property type="entry name" value="TENASCIN"/>
    <property type="match status" value="1"/>
</dbReference>
<organism evidence="4 5">
    <name type="scientific">Macrosiphum euphorbiae</name>
    <name type="common">potato aphid</name>
    <dbReference type="NCBI Taxonomy" id="13131"/>
    <lineage>
        <taxon>Eukaryota</taxon>
        <taxon>Metazoa</taxon>
        <taxon>Ecdysozoa</taxon>
        <taxon>Arthropoda</taxon>
        <taxon>Hexapoda</taxon>
        <taxon>Insecta</taxon>
        <taxon>Pterygota</taxon>
        <taxon>Neoptera</taxon>
        <taxon>Paraneoptera</taxon>
        <taxon>Hemiptera</taxon>
        <taxon>Sternorrhyncha</taxon>
        <taxon>Aphidomorpha</taxon>
        <taxon>Aphidoidea</taxon>
        <taxon>Aphididae</taxon>
        <taxon>Macrosiphini</taxon>
        <taxon>Macrosiphum</taxon>
    </lineage>
</organism>
<dbReference type="AlphaFoldDB" id="A0AAV0XP88"/>
<evidence type="ECO:0000313" key="5">
    <source>
        <dbReference type="Proteomes" id="UP001160148"/>
    </source>
</evidence>
<dbReference type="InterPro" id="IPR013783">
    <property type="entry name" value="Ig-like_fold"/>
</dbReference>
<feature type="domain" description="Fibronectin type-III" evidence="3">
    <location>
        <begin position="735"/>
        <end position="830"/>
    </location>
</feature>
<dbReference type="InterPro" id="IPR050991">
    <property type="entry name" value="ECM_Regulatory_Proteins"/>
</dbReference>
<dbReference type="EMBL" id="CARXXK010000040">
    <property type="protein sequence ID" value="CAI6369742.1"/>
    <property type="molecule type" value="Genomic_DNA"/>
</dbReference>
<dbReference type="PROSITE" id="PS50853">
    <property type="entry name" value="FN3"/>
    <property type="match status" value="4"/>
</dbReference>
<evidence type="ECO:0000256" key="1">
    <source>
        <dbReference type="ARBA" id="ARBA00022737"/>
    </source>
</evidence>
<dbReference type="PROSITE" id="PS00022">
    <property type="entry name" value="EGF_1"/>
    <property type="match status" value="1"/>
</dbReference>
<sequence length="1089" mass="123401">MNVKIVTILVLNILVIGGLAADDVIEYKSHTDNYDITTIYKTTPEYNDGEKSNRYPFNIFLCPGCYDAKIYLRTNAIGMPIEFNGSILSSDKKSLEFIADSKYSKNIFTRNQIEYNIGEWTISSLSMSDPAAFLNIYPSYELLLWKANNNAESFKIKWKQRNLIKMCISVSYLLGNESKCTFSMYLTDEDKLDKGVLYSSNIKESKILKTVLFKSNNWLYENKTYSLNFKLEKKISEVKTDGYDHYGYYTYKTVYMEGCEIGIKRIAQCTDEYENEEILTITAKELQKTPSAAASLNINVYPFENTKRIRQPLECLNGGFSDKNGCTCPPGFKGNKCEHGCGPNTFGADCTGMCSIHKTHCRQMMFCTNSFGCKCPAGYTGDDCTTECKSGTYGVNCEQNCSKRCSSTSCDVYTGICNKGCTSSYIAPACEEKYPWLKSPPQLESSDFRSLKLKIDFTSENILGSSNVSSDYYQILFKAASNESKFQYLELKELKQKSVIEVIDDLRPGISYTFGVILVSEDGNYNIDDIKTVNYTTKCLTPRNLNYDVNLSSGTDYINGTRLTIKTKRTQQSYSEEVKSNNNYGYVFENLLSGEKYAVQVTAISATGQATPSKISYIYTTPYGFVKIKNIKAKLNQSSSLIITWDVDEKYVNTAFTYVIKYKVNKHFSCSNEVITNNWTSLLAYNQTRREIWDLIPNTQYVIKVDPEIKGYNYNDYANVVFVKTPISTPKLTPAINDRDGSCVTNQSAYFNWTINKADCSKLNGFFRGYQIILKDIVEGTQVENFVKQNTVNYDGLKPDTKYELQVYVLTNYGYNWKQGLLIPFKTKTKFSVPVYELIVYKKDLKHKSIGIRWSFPDENIINGFIVSAIDENMNSTKQITIEPKRCIAWPKLYCTTFENLILNHQYTIKIKAKSIDYPTGGSAASVVSIFNDGFADKPENLRTTDVGSTHISLEWDIPLIFNGVLKSFIVNTEEISSKDIDKCCDSKPDIEIPITEELPTYNCTINHLKPGSTYSISVLSKTSLYGQTNRIHVTTLSTPEEADIIDIHPVMTPETLQIPDNFTESLLDWSIEVSTESSGRQDSWALNF</sequence>
<protein>
    <recommendedName>
        <fullName evidence="3">Fibronectin type-III domain-containing protein</fullName>
    </recommendedName>
</protein>
<evidence type="ECO:0000259" key="3">
    <source>
        <dbReference type="PROSITE" id="PS50853"/>
    </source>
</evidence>
<reference evidence="4 5" key="1">
    <citation type="submission" date="2023-01" db="EMBL/GenBank/DDBJ databases">
        <authorList>
            <person name="Whitehead M."/>
        </authorList>
    </citation>
    <scope>NUCLEOTIDE SEQUENCE [LARGE SCALE GENOMIC DNA]</scope>
</reference>
<name>A0AAV0XP88_9HEMI</name>
<evidence type="ECO:0000256" key="2">
    <source>
        <dbReference type="SAM" id="SignalP"/>
    </source>
</evidence>
<dbReference type="SMART" id="SM00060">
    <property type="entry name" value="FN3"/>
    <property type="match status" value="5"/>
</dbReference>
<dbReference type="Gene3D" id="2.60.40.10">
    <property type="entry name" value="Immunoglobulins"/>
    <property type="match status" value="3"/>
</dbReference>